<dbReference type="Proteomes" id="UP001597357">
    <property type="component" value="Unassembled WGS sequence"/>
</dbReference>
<dbReference type="EMBL" id="JBHULZ010000041">
    <property type="protein sequence ID" value="MFD2698427.1"/>
    <property type="molecule type" value="Genomic_DNA"/>
</dbReference>
<proteinExistence type="predicted"/>
<evidence type="ECO:0000313" key="3">
    <source>
        <dbReference type="Proteomes" id="UP001597357"/>
    </source>
</evidence>
<evidence type="ECO:0000313" key="2">
    <source>
        <dbReference type="EMBL" id="MFD2698427.1"/>
    </source>
</evidence>
<feature type="chain" id="PRO_5047423605" evidence="1">
    <location>
        <begin position="27"/>
        <end position="238"/>
    </location>
</feature>
<dbReference type="InterPro" id="IPR019619">
    <property type="entry name" value="DUF2490"/>
</dbReference>
<reference evidence="3" key="1">
    <citation type="journal article" date="2019" name="Int. J. Syst. Evol. Microbiol.">
        <title>The Global Catalogue of Microorganisms (GCM) 10K type strain sequencing project: providing services to taxonomists for standard genome sequencing and annotation.</title>
        <authorList>
            <consortium name="The Broad Institute Genomics Platform"/>
            <consortium name="The Broad Institute Genome Sequencing Center for Infectious Disease"/>
            <person name="Wu L."/>
            <person name="Ma J."/>
        </authorList>
    </citation>
    <scope>NUCLEOTIDE SEQUENCE [LARGE SCALE GENOMIC DNA]</scope>
    <source>
        <strain evidence="3">KCTC 42255</strain>
    </source>
</reference>
<dbReference type="RefSeq" id="WP_379047965.1">
    <property type="nucleotide sequence ID" value="NZ_JBHULZ010000041.1"/>
</dbReference>
<accession>A0ABW5SFA5</accession>
<sequence length="238" mass="28017">MECLYKYRKSSFALLTLIFISFSANAQTHFDGFINPEINLDLKTETLWSYTFGIAHRSIVFTDIEDNSQFDDQVKYEAEFIELNQYTHFKLGEKGKATVAARYRFKDIFIDKHDELRLLQQYSHKIKFNSFTLGQRLRFAQRFREELVLRWRYRIGASFKLSPALADKEPLIFSASTESVWEFGKYNKPSLGQRFTGKFSLPIGQNSKIDLGLEYRHRNYTHQPFTELFLISGLNINL</sequence>
<feature type="signal peptide" evidence="1">
    <location>
        <begin position="1"/>
        <end position="26"/>
    </location>
</feature>
<keyword evidence="3" id="KW-1185">Reference proteome</keyword>
<gene>
    <name evidence="2" type="ORF">ACFSQ0_10520</name>
</gene>
<name>A0ABW5SFA5_9FLAO</name>
<keyword evidence="1" id="KW-0732">Signal</keyword>
<protein>
    <submittedName>
        <fullName evidence="2">DUF2490 domain-containing protein</fullName>
    </submittedName>
</protein>
<comment type="caution">
    <text evidence="2">The sequence shown here is derived from an EMBL/GenBank/DDBJ whole genome shotgun (WGS) entry which is preliminary data.</text>
</comment>
<evidence type="ECO:0000256" key="1">
    <source>
        <dbReference type="SAM" id="SignalP"/>
    </source>
</evidence>
<dbReference type="Pfam" id="PF10677">
    <property type="entry name" value="DUF2490"/>
    <property type="match status" value="1"/>
</dbReference>
<organism evidence="2 3">
    <name type="scientific">Mesonia sediminis</name>
    <dbReference type="NCBI Taxonomy" id="1703946"/>
    <lineage>
        <taxon>Bacteria</taxon>
        <taxon>Pseudomonadati</taxon>
        <taxon>Bacteroidota</taxon>
        <taxon>Flavobacteriia</taxon>
        <taxon>Flavobacteriales</taxon>
        <taxon>Flavobacteriaceae</taxon>
        <taxon>Mesonia</taxon>
    </lineage>
</organism>